<evidence type="ECO:0000313" key="3">
    <source>
        <dbReference type="Proteomes" id="UP000295192"/>
    </source>
</evidence>
<sequence>MTATIDTGATRSFISEDCVRQRTTRGERCHVESRIRLADGSALDVTKMMKTNVSLAGKTAEVNLLIMATMLDHVILGMDFLCAIGTTVRCGNAELEMWRDAKESGPKRLREASTRKEDPSSAIAVSTVGVESASSQGTPPNEKG</sequence>
<dbReference type="SUPFAM" id="SSF50630">
    <property type="entry name" value="Acid proteases"/>
    <property type="match status" value="1"/>
</dbReference>
<protein>
    <recommendedName>
        <fullName evidence="4">Peptidase A2 domain-containing protein</fullName>
    </recommendedName>
</protein>
<comment type="caution">
    <text evidence="2">The sequence shown here is derived from an EMBL/GenBank/DDBJ whole genome shotgun (WGS) entry which is preliminary data.</text>
</comment>
<proteinExistence type="predicted"/>
<dbReference type="Gene3D" id="2.40.70.10">
    <property type="entry name" value="Acid Proteases"/>
    <property type="match status" value="1"/>
</dbReference>
<dbReference type="AlphaFoldDB" id="A0A484AP87"/>
<feature type="region of interest" description="Disordered" evidence="1">
    <location>
        <begin position="101"/>
        <end position="144"/>
    </location>
</feature>
<organism evidence="2 3">
    <name type="scientific">Drosophila navojoa</name>
    <name type="common">Fruit fly</name>
    <dbReference type="NCBI Taxonomy" id="7232"/>
    <lineage>
        <taxon>Eukaryota</taxon>
        <taxon>Metazoa</taxon>
        <taxon>Ecdysozoa</taxon>
        <taxon>Arthropoda</taxon>
        <taxon>Hexapoda</taxon>
        <taxon>Insecta</taxon>
        <taxon>Pterygota</taxon>
        <taxon>Neoptera</taxon>
        <taxon>Endopterygota</taxon>
        <taxon>Diptera</taxon>
        <taxon>Brachycera</taxon>
        <taxon>Muscomorpha</taxon>
        <taxon>Ephydroidea</taxon>
        <taxon>Drosophilidae</taxon>
        <taxon>Drosophila</taxon>
    </lineage>
</organism>
<name>A0A484AP87_DRONA</name>
<dbReference type="CDD" id="cd00303">
    <property type="entry name" value="retropepsin_like"/>
    <property type="match status" value="1"/>
</dbReference>
<dbReference type="Proteomes" id="UP000295192">
    <property type="component" value="Unassembled WGS sequence"/>
</dbReference>
<gene>
    <name evidence="2" type="ORF">AWZ03_015049</name>
</gene>
<evidence type="ECO:0008006" key="4">
    <source>
        <dbReference type="Google" id="ProtNLM"/>
    </source>
</evidence>
<dbReference type="EMBL" id="LSRL02003046">
    <property type="protein sequence ID" value="TDG38529.1"/>
    <property type="molecule type" value="Genomic_DNA"/>
</dbReference>
<feature type="non-terminal residue" evidence="2">
    <location>
        <position position="144"/>
    </location>
</feature>
<dbReference type="Pfam" id="PF13975">
    <property type="entry name" value="gag-asp_proteas"/>
    <property type="match status" value="1"/>
</dbReference>
<feature type="compositionally biased region" description="Basic and acidic residues" evidence="1">
    <location>
        <begin position="101"/>
        <end position="119"/>
    </location>
</feature>
<keyword evidence="3" id="KW-1185">Reference proteome</keyword>
<evidence type="ECO:0000313" key="2">
    <source>
        <dbReference type="EMBL" id="TDG38529.1"/>
    </source>
</evidence>
<feature type="compositionally biased region" description="Polar residues" evidence="1">
    <location>
        <begin position="132"/>
        <end position="144"/>
    </location>
</feature>
<accession>A0A484AP87</accession>
<reference evidence="2 3" key="1">
    <citation type="journal article" date="2019" name="J. Hered.">
        <title>An Improved Genome Assembly for Drosophila navojoa, the Basal Species in the mojavensis Cluster.</title>
        <authorList>
            <person name="Vanderlinde T."/>
            <person name="Dupim E.G."/>
            <person name="Nazario-Yepiz N.O."/>
            <person name="Carvalho A.B."/>
        </authorList>
    </citation>
    <scope>NUCLEOTIDE SEQUENCE [LARGE SCALE GENOMIC DNA]</scope>
    <source>
        <strain evidence="2">Navoj_Jal97</strain>
        <tissue evidence="2">Whole organism</tissue>
    </source>
</reference>
<evidence type="ECO:0000256" key="1">
    <source>
        <dbReference type="SAM" id="MobiDB-lite"/>
    </source>
</evidence>
<dbReference type="InterPro" id="IPR021109">
    <property type="entry name" value="Peptidase_aspartic_dom_sf"/>
</dbReference>